<name>A0A2N7PLC1_9BACT</name>
<dbReference type="InterPro" id="IPR050625">
    <property type="entry name" value="ParA/MinD_ATPase"/>
</dbReference>
<evidence type="ECO:0000256" key="3">
    <source>
        <dbReference type="PIRSR" id="PIRSR003092-1"/>
    </source>
</evidence>
<protein>
    <submittedName>
        <fullName evidence="4">Flagellar synthesis regulator FleN</fullName>
    </submittedName>
</protein>
<dbReference type="EMBL" id="PNIE01000011">
    <property type="protein sequence ID" value="PMP64367.1"/>
    <property type="molecule type" value="Genomic_DNA"/>
</dbReference>
<dbReference type="GO" id="GO:0009898">
    <property type="term" value="C:cytoplasmic side of plasma membrane"/>
    <property type="evidence" value="ECO:0007669"/>
    <property type="project" value="TreeGrafter"/>
</dbReference>
<evidence type="ECO:0000256" key="1">
    <source>
        <dbReference type="ARBA" id="ARBA00022741"/>
    </source>
</evidence>
<dbReference type="CDD" id="cd02038">
    <property type="entry name" value="FlhG-like"/>
    <property type="match status" value="1"/>
</dbReference>
<dbReference type="AlphaFoldDB" id="A0A2N7PLC1"/>
<keyword evidence="1 3" id="KW-0547">Nucleotide-binding</keyword>
<dbReference type="Proteomes" id="UP000235731">
    <property type="component" value="Unassembled WGS sequence"/>
</dbReference>
<keyword evidence="4" id="KW-0966">Cell projection</keyword>
<dbReference type="Pfam" id="PF10609">
    <property type="entry name" value="ParA"/>
    <property type="match status" value="1"/>
</dbReference>
<feature type="binding site" evidence="3">
    <location>
        <begin position="10"/>
        <end position="17"/>
    </location>
    <ligand>
        <name>ATP</name>
        <dbReference type="ChEBI" id="CHEBI:30616"/>
    </ligand>
</feature>
<dbReference type="InterPro" id="IPR033875">
    <property type="entry name" value="FlhG"/>
</dbReference>
<dbReference type="InterPro" id="IPR027417">
    <property type="entry name" value="P-loop_NTPase"/>
</dbReference>
<dbReference type="InterPro" id="IPR025501">
    <property type="entry name" value="MinD_FleN"/>
</dbReference>
<dbReference type="InterPro" id="IPR033756">
    <property type="entry name" value="YlxH/NBP35"/>
</dbReference>
<reference evidence="4 5" key="1">
    <citation type="submission" date="2018-01" db="EMBL/GenBank/DDBJ databases">
        <title>Metagenomic assembled genomes from two thermal pools in the Uzon Caldera, Kamchatka, Russia.</title>
        <authorList>
            <person name="Wilkins L."/>
            <person name="Ettinger C."/>
        </authorList>
    </citation>
    <scope>NUCLEOTIDE SEQUENCE [LARGE SCALE GENOMIC DNA]</scope>
    <source>
        <strain evidence="4">ZAV-15</strain>
    </source>
</reference>
<evidence type="ECO:0000313" key="4">
    <source>
        <dbReference type="EMBL" id="PMP64367.1"/>
    </source>
</evidence>
<dbReference type="Gene3D" id="3.40.50.300">
    <property type="entry name" value="P-loop containing nucleotide triphosphate hydrolases"/>
    <property type="match status" value="1"/>
</dbReference>
<comment type="caution">
    <text evidence="4">The sequence shown here is derived from an EMBL/GenBank/DDBJ whole genome shotgun (WGS) entry which is preliminary data.</text>
</comment>
<evidence type="ECO:0000256" key="2">
    <source>
        <dbReference type="ARBA" id="ARBA00022840"/>
    </source>
</evidence>
<sequence>MKSFSIASGKGGVGKTSFVINLSLALSELNQKVVIFDADLGLANVDIMLGISPKFDIRYVLNGTLTLKDIIHPTEYKFSLIPAGAGIYELTQLSASQKLLLRAQMEEALYPFDFLFFDISAGISSNVLFFSQLAEERIVLVTPEPTSMADAYAYIKVLYKQGKIKNYQLVVNMAKDEEEGKKIYQQILYVVEKFLPEVKITLLGILPYDECVKKAIRSQIPYLSLCPDAKISIKIKEIAYKILNQKTQRKEIEFKEFLERFSNL</sequence>
<dbReference type="PANTHER" id="PTHR43384">
    <property type="entry name" value="SEPTUM SITE-DETERMINING PROTEIN MIND HOMOLOG, CHLOROPLASTIC-RELATED"/>
    <property type="match status" value="1"/>
</dbReference>
<keyword evidence="4" id="KW-0282">Flagellum</keyword>
<keyword evidence="2 3" id="KW-0067">ATP-binding</keyword>
<dbReference type="GO" id="GO:0016887">
    <property type="term" value="F:ATP hydrolysis activity"/>
    <property type="evidence" value="ECO:0007669"/>
    <property type="project" value="TreeGrafter"/>
</dbReference>
<dbReference type="PANTHER" id="PTHR43384:SF4">
    <property type="entry name" value="CELLULOSE BIOSYNTHESIS PROTEIN BCSQ-RELATED"/>
    <property type="match status" value="1"/>
</dbReference>
<evidence type="ECO:0000313" key="5">
    <source>
        <dbReference type="Proteomes" id="UP000235731"/>
    </source>
</evidence>
<accession>A0A2N7PLC1</accession>
<gene>
    <name evidence="4" type="ORF">C0197_00710</name>
</gene>
<dbReference type="GO" id="GO:0005829">
    <property type="term" value="C:cytosol"/>
    <property type="evidence" value="ECO:0007669"/>
    <property type="project" value="TreeGrafter"/>
</dbReference>
<dbReference type="GO" id="GO:0005524">
    <property type="term" value="F:ATP binding"/>
    <property type="evidence" value="ECO:0007669"/>
    <property type="project" value="UniProtKB-KW"/>
</dbReference>
<dbReference type="PIRSF" id="PIRSF003092">
    <property type="entry name" value="MinD"/>
    <property type="match status" value="1"/>
</dbReference>
<keyword evidence="4" id="KW-0969">Cilium</keyword>
<dbReference type="SUPFAM" id="SSF52540">
    <property type="entry name" value="P-loop containing nucleoside triphosphate hydrolases"/>
    <property type="match status" value="1"/>
</dbReference>
<dbReference type="GO" id="GO:0051782">
    <property type="term" value="P:negative regulation of cell division"/>
    <property type="evidence" value="ECO:0007669"/>
    <property type="project" value="TreeGrafter"/>
</dbReference>
<organism evidence="4 5">
    <name type="scientific">Caldimicrobium thiodismutans</name>
    <dbReference type="NCBI Taxonomy" id="1653476"/>
    <lineage>
        <taxon>Bacteria</taxon>
        <taxon>Pseudomonadati</taxon>
        <taxon>Thermodesulfobacteriota</taxon>
        <taxon>Thermodesulfobacteria</taxon>
        <taxon>Thermodesulfobacteriales</taxon>
        <taxon>Thermodesulfobacteriaceae</taxon>
        <taxon>Caldimicrobium</taxon>
    </lineage>
</organism>
<proteinExistence type="predicted"/>